<dbReference type="SUPFAM" id="SSF89796">
    <property type="entry name" value="CoA-transferase family III (CaiB/BaiF)"/>
    <property type="match status" value="1"/>
</dbReference>
<accession>A0ABV5X449</accession>
<dbReference type="RefSeq" id="WP_376840596.1">
    <property type="nucleotide sequence ID" value="NZ_JBHMAU010000066.1"/>
</dbReference>
<dbReference type="InterPro" id="IPR023606">
    <property type="entry name" value="CoA-Trfase_III_dom_1_sf"/>
</dbReference>
<reference evidence="2 3" key="1">
    <citation type="submission" date="2024-09" db="EMBL/GenBank/DDBJ databases">
        <authorList>
            <person name="Sun Q."/>
            <person name="Mori K."/>
        </authorList>
    </citation>
    <scope>NUCLEOTIDE SEQUENCE [LARGE SCALE GENOMIC DNA]</scope>
    <source>
        <strain evidence="2 3">JCM 11683</strain>
    </source>
</reference>
<dbReference type="PANTHER" id="PTHR48207:SF3">
    <property type="entry name" value="SUCCINATE--HYDROXYMETHYLGLUTARATE COA-TRANSFERASE"/>
    <property type="match status" value="1"/>
</dbReference>
<dbReference type="PANTHER" id="PTHR48207">
    <property type="entry name" value="SUCCINATE--HYDROXYMETHYLGLUTARATE COA-TRANSFERASE"/>
    <property type="match status" value="1"/>
</dbReference>
<dbReference type="Proteomes" id="UP001589707">
    <property type="component" value="Unassembled WGS sequence"/>
</dbReference>
<name>A0ABV5X449_9MICO</name>
<dbReference type="Pfam" id="PF02515">
    <property type="entry name" value="CoA_transf_3"/>
    <property type="match status" value="1"/>
</dbReference>
<organism evidence="2 3">
    <name type="scientific">Brevibacterium otitidis</name>
    <dbReference type="NCBI Taxonomy" id="53364"/>
    <lineage>
        <taxon>Bacteria</taxon>
        <taxon>Bacillati</taxon>
        <taxon>Actinomycetota</taxon>
        <taxon>Actinomycetes</taxon>
        <taxon>Micrococcales</taxon>
        <taxon>Brevibacteriaceae</taxon>
        <taxon>Brevibacterium</taxon>
    </lineage>
</organism>
<evidence type="ECO:0000313" key="3">
    <source>
        <dbReference type="Proteomes" id="UP001589707"/>
    </source>
</evidence>
<comment type="caution">
    <text evidence="2">The sequence shown here is derived from an EMBL/GenBank/DDBJ whole genome shotgun (WGS) entry which is preliminary data.</text>
</comment>
<dbReference type="EMBL" id="JBHMAU010000066">
    <property type="protein sequence ID" value="MFB9776737.1"/>
    <property type="molecule type" value="Genomic_DNA"/>
</dbReference>
<keyword evidence="3" id="KW-1185">Reference proteome</keyword>
<dbReference type="GO" id="GO:0016740">
    <property type="term" value="F:transferase activity"/>
    <property type="evidence" value="ECO:0007669"/>
    <property type="project" value="UniProtKB-KW"/>
</dbReference>
<sequence length="401" mass="42762">MSTSETTARSGPLSGYTVVDLSRALAGPHAGQMLGDLGARVIKVENPTAGDDSRSWGPPFVGPEDDLQATYFLSCNRNKESIALNLKDEADNETLAQLLARSDVLIENFRGGVLARLGFPTERCMELNPRLVILSITGFGHDGPEAARAGYDQIAQGEAGLMSLTGSGPDDMQKVGVPIADLLSGIYGSYGVLAALLERERTGRGKVVRTSLIASMVGVHAFQGTRATVAGENPAPGGNHHPSLSPYGLFRCKGGAVQISVGNQNLWHKLCAAFDIDPETPGMATNHERVDNRPAVIDLIEDRFSAYTAEELLEKLSAAGVPSGIVRSLQDVYQWEQALSQGLKLSVEHPVLGQIDLPGPPLRFFDADASGETESTPHEHLAPPLLDEHGAAIRAWLEDES</sequence>
<dbReference type="InterPro" id="IPR050483">
    <property type="entry name" value="CoA-transferase_III_domain"/>
</dbReference>
<dbReference type="InterPro" id="IPR003673">
    <property type="entry name" value="CoA-Trfase_fam_III"/>
</dbReference>
<protein>
    <submittedName>
        <fullName evidence="2">CaiB/BaiF CoA transferase family protein</fullName>
    </submittedName>
</protein>
<dbReference type="InterPro" id="IPR044855">
    <property type="entry name" value="CoA-Trfase_III_dom3_sf"/>
</dbReference>
<evidence type="ECO:0000313" key="2">
    <source>
        <dbReference type="EMBL" id="MFB9776737.1"/>
    </source>
</evidence>
<keyword evidence="1 2" id="KW-0808">Transferase</keyword>
<gene>
    <name evidence="2" type="ORF">ACFFN1_10055</name>
</gene>
<dbReference type="Gene3D" id="3.40.50.10540">
    <property type="entry name" value="Crotonobetainyl-coa:carnitine coa-transferase, domain 1"/>
    <property type="match status" value="1"/>
</dbReference>
<proteinExistence type="predicted"/>
<dbReference type="Gene3D" id="3.30.1540.10">
    <property type="entry name" value="formyl-coa transferase, domain 3"/>
    <property type="match status" value="1"/>
</dbReference>
<evidence type="ECO:0000256" key="1">
    <source>
        <dbReference type="ARBA" id="ARBA00022679"/>
    </source>
</evidence>